<dbReference type="PROSITE" id="PS50005">
    <property type="entry name" value="TPR"/>
    <property type="match status" value="2"/>
</dbReference>
<protein>
    <submittedName>
        <fullName evidence="4">Tetratricopeptide repeat protein</fullName>
    </submittedName>
</protein>
<proteinExistence type="predicted"/>
<dbReference type="RefSeq" id="WP_138657035.1">
    <property type="nucleotide sequence ID" value="NZ_VATY01000001.1"/>
</dbReference>
<dbReference type="EMBL" id="VATY01000001">
    <property type="protein sequence ID" value="TMM59045.1"/>
    <property type="molecule type" value="Genomic_DNA"/>
</dbReference>
<feature type="repeat" description="TPR" evidence="1">
    <location>
        <begin position="117"/>
        <end position="150"/>
    </location>
</feature>
<dbReference type="InterPro" id="IPR019734">
    <property type="entry name" value="TPR_rpt"/>
</dbReference>
<keyword evidence="5" id="KW-1185">Reference proteome</keyword>
<organism evidence="4 5">
    <name type="scientific">Maribacter algarum</name>
    <name type="common">ex Zhang et al. 2020</name>
    <dbReference type="NCBI Taxonomy" id="2578118"/>
    <lineage>
        <taxon>Bacteria</taxon>
        <taxon>Pseudomonadati</taxon>
        <taxon>Bacteroidota</taxon>
        <taxon>Flavobacteriia</taxon>
        <taxon>Flavobacteriales</taxon>
        <taxon>Flavobacteriaceae</taxon>
        <taxon>Maribacter</taxon>
    </lineage>
</organism>
<keyword evidence="2" id="KW-0472">Membrane</keyword>
<dbReference type="GO" id="GO:0016020">
    <property type="term" value="C:membrane"/>
    <property type="evidence" value="ECO:0007669"/>
    <property type="project" value="InterPro"/>
</dbReference>
<dbReference type="SUPFAM" id="SSF55874">
    <property type="entry name" value="ATPase domain of HSP90 chaperone/DNA topoisomerase II/histidine kinase"/>
    <property type="match status" value="1"/>
</dbReference>
<dbReference type="PANTHER" id="PTHR34220">
    <property type="entry name" value="SENSOR HISTIDINE KINASE YPDA"/>
    <property type="match status" value="1"/>
</dbReference>
<keyword evidence="2" id="KW-1133">Transmembrane helix</keyword>
<sequence>MNWKISGLLLLFCFQVVLGQKSVAELKTTLNSSSSDSLRLEAALSLSKHYARVHLDSALNYAIQAEQIVTSLKSQTQLPRVRLQKAGILLSTQDFEKAELLLKENLKEPQLTSEILAKTYQNLGNLNIYQKNYDKATSLYLNALEIYEQENDSLGIAKVTSNIGIVYSRLKNFNEAILFFEKAKKHAEEDQVLKLQVLGNLTGIYGDTKDFEKSIITGKEALSLAEKINSPIYMGFVYSNLCNSYLGAKNYDYAIESALKGIEIKEKLKQNTDILFNNLGYAHLQKEEYSKAITYLKEVSPKAGPTLKSLVYNNLSDAYGNLNDHRSAWQFGQMHKKISDSLNGIMLLERDSISSVIRRYETEKNAQALDLLNTKNELSQSKIKTQRHMLWAIGLSSFFLLLLGIVIYKNQKSGQQLKAALIKHRLLRTQLNPHFLFNALNSMQGFNYADEKKKLSNYINSFSKLMRSILESSDQDLITVENDANAIREYLTLQRLSSNEKFDAIVSIAEDIDSQILIPPMFTQPFVENAVIHGMKNRKDGSINVSYQKKGNNLVFLVKDNGIGFSNESSNDSSKLHRSMSTDILKERIINLQKTKGYACKMQTTSDTSGTTVTLTFPYYHKKIGVSLNHE</sequence>
<keyword evidence="2" id="KW-0812">Transmembrane</keyword>
<keyword evidence="1" id="KW-0802">TPR repeat</keyword>
<dbReference type="AlphaFoldDB" id="A0A5S3PVP3"/>
<dbReference type="Proteomes" id="UP000310314">
    <property type="component" value="Unassembled WGS sequence"/>
</dbReference>
<reference evidence="4 5" key="1">
    <citation type="submission" date="2019-05" db="EMBL/GenBank/DDBJ databases">
        <authorList>
            <person name="Zhang J.-Y."/>
            <person name="Feg X."/>
            <person name="Du Z.-J."/>
        </authorList>
    </citation>
    <scope>NUCLEOTIDE SEQUENCE [LARGE SCALE GENOMIC DNA]</scope>
    <source>
        <strain evidence="4 5">RZ26</strain>
    </source>
</reference>
<dbReference type="Pfam" id="PF13424">
    <property type="entry name" value="TPR_12"/>
    <property type="match status" value="1"/>
</dbReference>
<evidence type="ECO:0000256" key="2">
    <source>
        <dbReference type="SAM" id="Phobius"/>
    </source>
</evidence>
<evidence type="ECO:0000256" key="1">
    <source>
        <dbReference type="PROSITE-ProRule" id="PRU00339"/>
    </source>
</evidence>
<dbReference type="OrthoDB" id="6190788at2"/>
<dbReference type="SUPFAM" id="SSF81901">
    <property type="entry name" value="HCP-like"/>
    <property type="match status" value="1"/>
</dbReference>
<evidence type="ECO:0000259" key="3">
    <source>
        <dbReference type="Pfam" id="PF06580"/>
    </source>
</evidence>
<dbReference type="Gene3D" id="3.30.565.10">
    <property type="entry name" value="Histidine kinase-like ATPase, C-terminal domain"/>
    <property type="match status" value="1"/>
</dbReference>
<dbReference type="PANTHER" id="PTHR34220:SF7">
    <property type="entry name" value="SENSOR HISTIDINE KINASE YPDA"/>
    <property type="match status" value="1"/>
</dbReference>
<dbReference type="SMART" id="SM00028">
    <property type="entry name" value="TPR"/>
    <property type="match status" value="5"/>
</dbReference>
<feature type="domain" description="Signal transduction histidine kinase internal region" evidence="3">
    <location>
        <begin position="424"/>
        <end position="501"/>
    </location>
</feature>
<dbReference type="Gene3D" id="1.25.40.10">
    <property type="entry name" value="Tetratricopeptide repeat domain"/>
    <property type="match status" value="2"/>
</dbReference>
<feature type="repeat" description="TPR" evidence="1">
    <location>
        <begin position="157"/>
        <end position="190"/>
    </location>
</feature>
<accession>A0A5S3PVP3</accession>
<evidence type="ECO:0000313" key="4">
    <source>
        <dbReference type="EMBL" id="TMM59045.1"/>
    </source>
</evidence>
<dbReference type="InterPro" id="IPR010559">
    <property type="entry name" value="Sig_transdc_His_kin_internal"/>
</dbReference>
<feature type="transmembrane region" description="Helical" evidence="2">
    <location>
        <begin position="389"/>
        <end position="408"/>
    </location>
</feature>
<dbReference type="Pfam" id="PF06580">
    <property type="entry name" value="His_kinase"/>
    <property type="match status" value="1"/>
</dbReference>
<name>A0A5S3PVP3_9FLAO</name>
<dbReference type="GO" id="GO:0000155">
    <property type="term" value="F:phosphorelay sensor kinase activity"/>
    <property type="evidence" value="ECO:0007669"/>
    <property type="project" value="InterPro"/>
</dbReference>
<dbReference type="InterPro" id="IPR036890">
    <property type="entry name" value="HATPase_C_sf"/>
</dbReference>
<dbReference type="InterPro" id="IPR050640">
    <property type="entry name" value="Bact_2-comp_sensor_kinase"/>
</dbReference>
<evidence type="ECO:0000313" key="5">
    <source>
        <dbReference type="Proteomes" id="UP000310314"/>
    </source>
</evidence>
<dbReference type="InterPro" id="IPR011990">
    <property type="entry name" value="TPR-like_helical_dom_sf"/>
</dbReference>
<gene>
    <name evidence="4" type="ORF">FEE95_06320</name>
</gene>
<comment type="caution">
    <text evidence="4">The sequence shown here is derived from an EMBL/GenBank/DDBJ whole genome shotgun (WGS) entry which is preliminary data.</text>
</comment>